<feature type="transmembrane region" description="Helical" evidence="1">
    <location>
        <begin position="75"/>
        <end position="93"/>
    </location>
</feature>
<evidence type="ECO:0000313" key="3">
    <source>
        <dbReference type="Proteomes" id="UP000032679"/>
    </source>
</evidence>
<dbReference type="Proteomes" id="UP000032679">
    <property type="component" value="Unassembled WGS sequence"/>
</dbReference>
<keyword evidence="1" id="KW-0472">Membrane</keyword>
<reference evidence="2 3" key="1">
    <citation type="submission" date="2012-10" db="EMBL/GenBank/DDBJ databases">
        <title>Genome sequencing of Tanticharoenia sakaeratensis NBRC 103193.</title>
        <authorList>
            <person name="Azuma Y."/>
            <person name="Hadano H."/>
            <person name="Hirakawa H."/>
            <person name="Matsushita K."/>
        </authorList>
    </citation>
    <scope>NUCLEOTIDE SEQUENCE [LARGE SCALE GENOMIC DNA]</scope>
    <source>
        <strain evidence="2 3">NBRC 103193</strain>
    </source>
</reference>
<evidence type="ECO:0000313" key="2">
    <source>
        <dbReference type="EMBL" id="GAN54290.1"/>
    </source>
</evidence>
<keyword evidence="1" id="KW-0812">Transmembrane</keyword>
<gene>
    <name evidence="2" type="ORF">Tasa_017_173</name>
</gene>
<evidence type="ECO:0000256" key="1">
    <source>
        <dbReference type="SAM" id="Phobius"/>
    </source>
</evidence>
<sequence>MNQEPRQTIPGPGGPIASVFQGVLLLGRGRAEGLNCFGATMDALMSALAPYVALIGVGAFALIARHGTAIEAVRLLLLLCVLLVRPVVSQILAQRWNRQGLWLRFATASLWASWLVQALIIIAFFLLHAMAPDLAESRAVGTGIMLGLQAYDLWLAWFIARVGLIVGPGRAAIVVLATVLAMVALYAIAAVLPPYYNAMGDLFSPPG</sequence>
<dbReference type="AlphaFoldDB" id="A0A0D6MLL3"/>
<feature type="transmembrane region" description="Helical" evidence="1">
    <location>
        <begin position="171"/>
        <end position="192"/>
    </location>
</feature>
<dbReference type="STRING" id="1231623.Tasa_017_173"/>
<feature type="transmembrane region" description="Helical" evidence="1">
    <location>
        <begin position="43"/>
        <end position="63"/>
    </location>
</feature>
<keyword evidence="1" id="KW-1133">Transmembrane helix</keyword>
<dbReference type="EMBL" id="BALE01000017">
    <property type="protein sequence ID" value="GAN54290.1"/>
    <property type="molecule type" value="Genomic_DNA"/>
</dbReference>
<dbReference type="RefSeq" id="WP_048848811.1">
    <property type="nucleotide sequence ID" value="NZ_BALE01000017.1"/>
</dbReference>
<keyword evidence="3" id="KW-1185">Reference proteome</keyword>
<organism evidence="2 3">
    <name type="scientific">Tanticharoenia sakaeratensis NBRC 103193</name>
    <dbReference type="NCBI Taxonomy" id="1231623"/>
    <lineage>
        <taxon>Bacteria</taxon>
        <taxon>Pseudomonadati</taxon>
        <taxon>Pseudomonadota</taxon>
        <taxon>Alphaproteobacteria</taxon>
        <taxon>Acetobacterales</taxon>
        <taxon>Acetobacteraceae</taxon>
        <taxon>Tanticharoenia</taxon>
    </lineage>
</organism>
<name>A0A0D6MLL3_9PROT</name>
<feature type="transmembrane region" description="Helical" evidence="1">
    <location>
        <begin position="105"/>
        <end position="127"/>
    </location>
</feature>
<dbReference type="OrthoDB" id="7281988at2"/>
<feature type="transmembrane region" description="Helical" evidence="1">
    <location>
        <begin position="139"/>
        <end position="159"/>
    </location>
</feature>
<accession>A0A0D6MLL3</accession>
<proteinExistence type="predicted"/>
<comment type="caution">
    <text evidence="2">The sequence shown here is derived from an EMBL/GenBank/DDBJ whole genome shotgun (WGS) entry which is preliminary data.</text>
</comment>
<protein>
    <submittedName>
        <fullName evidence="2">Uncharacterized protein</fullName>
    </submittedName>
</protein>